<evidence type="ECO:0000256" key="5">
    <source>
        <dbReference type="ARBA" id="ARBA00022691"/>
    </source>
</evidence>
<dbReference type="EC" id="2.1.1.-" evidence="6"/>
<reference evidence="7 8" key="1">
    <citation type="submission" date="2018-06" db="EMBL/GenBank/DDBJ databases">
        <authorList>
            <person name="Strepis N."/>
        </authorList>
    </citation>
    <scope>NUCLEOTIDE SEQUENCE [LARGE SCALE GENOMIC DNA]</scope>
    <source>
        <strain evidence="7">LUCI</strain>
    </source>
</reference>
<organism evidence="7 8">
    <name type="scientific">Lucifera butyrica</name>
    <dbReference type="NCBI Taxonomy" id="1351585"/>
    <lineage>
        <taxon>Bacteria</taxon>
        <taxon>Bacillati</taxon>
        <taxon>Bacillota</taxon>
        <taxon>Negativicutes</taxon>
        <taxon>Veillonellales</taxon>
        <taxon>Veillonellaceae</taxon>
        <taxon>Lucifera</taxon>
    </lineage>
</organism>
<feature type="binding site" evidence="6">
    <location>
        <position position="148"/>
    </location>
    <ligand>
        <name>S-adenosyl-L-methionine</name>
        <dbReference type="ChEBI" id="CHEBI:59789"/>
    </ligand>
</feature>
<dbReference type="AlphaFoldDB" id="A0A498R473"/>
<evidence type="ECO:0000256" key="4">
    <source>
        <dbReference type="ARBA" id="ARBA00022679"/>
    </source>
</evidence>
<feature type="binding site" evidence="6">
    <location>
        <position position="83"/>
    </location>
    <ligand>
        <name>S-adenosyl-L-methionine</name>
        <dbReference type="ChEBI" id="CHEBI:59789"/>
    </ligand>
</feature>
<dbReference type="Pfam" id="PF02527">
    <property type="entry name" value="GidB"/>
    <property type="match status" value="1"/>
</dbReference>
<dbReference type="SUPFAM" id="SSF53335">
    <property type="entry name" value="S-adenosyl-L-methionine-dependent methyltransferases"/>
    <property type="match status" value="1"/>
</dbReference>
<dbReference type="GO" id="GO:0070043">
    <property type="term" value="F:rRNA (guanine-N7-)-methyltransferase activity"/>
    <property type="evidence" value="ECO:0007669"/>
    <property type="project" value="UniProtKB-UniRule"/>
</dbReference>
<protein>
    <recommendedName>
        <fullName evidence="6">Ribosomal RNA small subunit methyltransferase G</fullName>
        <ecNumber evidence="6">2.1.1.-</ecNumber>
    </recommendedName>
    <alternativeName>
        <fullName evidence="6">16S rRNA 7-methylguanosine methyltransferase</fullName>
        <shortName evidence="6">16S rRNA m7G methyltransferase</shortName>
    </alternativeName>
</protein>
<dbReference type="Proteomes" id="UP000277811">
    <property type="component" value="Unassembled WGS sequence"/>
</dbReference>
<dbReference type="HAMAP" id="MF_00074">
    <property type="entry name" value="16SrRNA_methyltr_G"/>
    <property type="match status" value="1"/>
</dbReference>
<dbReference type="PIRSF" id="PIRSF003078">
    <property type="entry name" value="GidB"/>
    <property type="match status" value="1"/>
</dbReference>
<dbReference type="FunFam" id="3.40.50.150:FF:000041">
    <property type="entry name" value="Ribosomal RNA small subunit methyltransferase G"/>
    <property type="match status" value="1"/>
</dbReference>
<comment type="function">
    <text evidence="6">Specifically methylates the N7 position of a guanine in 16S rRNA.</text>
</comment>
<evidence type="ECO:0000256" key="1">
    <source>
        <dbReference type="ARBA" id="ARBA00022490"/>
    </source>
</evidence>
<feature type="binding site" evidence="6">
    <location>
        <position position="78"/>
    </location>
    <ligand>
        <name>S-adenosyl-L-methionine</name>
        <dbReference type="ChEBI" id="CHEBI:59789"/>
    </ligand>
</feature>
<dbReference type="EMBL" id="UPPP01000075">
    <property type="protein sequence ID" value="VBB07486.1"/>
    <property type="molecule type" value="Genomic_DNA"/>
</dbReference>
<dbReference type="InterPro" id="IPR029063">
    <property type="entry name" value="SAM-dependent_MTases_sf"/>
</dbReference>
<accession>A0A498R473</accession>
<comment type="subcellular location">
    <subcellularLocation>
        <location evidence="6">Cytoplasm</location>
    </subcellularLocation>
</comment>
<keyword evidence="5 6" id="KW-0949">S-adenosyl-L-methionine</keyword>
<dbReference type="CDD" id="cd02440">
    <property type="entry name" value="AdoMet_MTases"/>
    <property type="match status" value="1"/>
</dbReference>
<keyword evidence="3 6" id="KW-0489">Methyltransferase</keyword>
<keyword evidence="4 6" id="KW-0808">Transferase</keyword>
<keyword evidence="8" id="KW-1185">Reference proteome</keyword>
<name>A0A498R473_9FIRM</name>
<keyword evidence="1 6" id="KW-0963">Cytoplasm</keyword>
<proteinExistence type="inferred from homology"/>
<gene>
    <name evidence="6" type="primary">rsmG</name>
    <name evidence="7" type="ORF">LUCI_2735</name>
</gene>
<dbReference type="PANTHER" id="PTHR31760:SF0">
    <property type="entry name" value="S-ADENOSYL-L-METHIONINE-DEPENDENT METHYLTRANSFERASES SUPERFAMILY PROTEIN"/>
    <property type="match status" value="1"/>
</dbReference>
<comment type="similarity">
    <text evidence="6">Belongs to the methyltransferase superfamily. RNA methyltransferase RsmG family.</text>
</comment>
<sequence length="238" mass="26451">MIFQDYLSEAAVQYGLSLSSHQLNQFTLYYNLLVEWNEKVNLTAITEPKEVAVKHMIDSLSCCESEVFLPAAAVIDVGTGAGFPGLPLKIFRPDLKLTLMDSLQKRLTFLEAAVQSLGLEGVTIVHARAEEAARQKEYREKYDVVVSRAVARLNVLAEYCLPFAALGGYFVALKGAQYEMDMKEAEKAVFLLGGGSPRVRCLYLPGLEDKRAIIYIKKEHITASTYPRKAGTPEKKPL</sequence>
<evidence type="ECO:0000256" key="3">
    <source>
        <dbReference type="ARBA" id="ARBA00022603"/>
    </source>
</evidence>
<dbReference type="NCBIfam" id="TIGR00138">
    <property type="entry name" value="rsmG_gidB"/>
    <property type="match status" value="1"/>
</dbReference>
<dbReference type="RefSeq" id="WP_243638727.1">
    <property type="nucleotide sequence ID" value="NZ_UPPP01000075.1"/>
</dbReference>
<feature type="binding site" evidence="6">
    <location>
        <begin position="129"/>
        <end position="130"/>
    </location>
    <ligand>
        <name>S-adenosyl-L-methionine</name>
        <dbReference type="ChEBI" id="CHEBI:59789"/>
    </ligand>
</feature>
<keyword evidence="2 6" id="KW-0698">rRNA processing</keyword>
<evidence type="ECO:0000313" key="7">
    <source>
        <dbReference type="EMBL" id="VBB07486.1"/>
    </source>
</evidence>
<comment type="caution">
    <text evidence="6">Lacks conserved residue(s) required for the propagation of feature annotation.</text>
</comment>
<dbReference type="PANTHER" id="PTHR31760">
    <property type="entry name" value="S-ADENOSYL-L-METHIONINE-DEPENDENT METHYLTRANSFERASES SUPERFAMILY PROTEIN"/>
    <property type="match status" value="1"/>
</dbReference>
<evidence type="ECO:0000256" key="2">
    <source>
        <dbReference type="ARBA" id="ARBA00022552"/>
    </source>
</evidence>
<dbReference type="InterPro" id="IPR003682">
    <property type="entry name" value="rRNA_ssu_MeTfrase_G"/>
</dbReference>
<evidence type="ECO:0000313" key="8">
    <source>
        <dbReference type="Proteomes" id="UP000277811"/>
    </source>
</evidence>
<evidence type="ECO:0000256" key="6">
    <source>
        <dbReference type="HAMAP-Rule" id="MF_00074"/>
    </source>
</evidence>
<dbReference type="GO" id="GO:0005829">
    <property type="term" value="C:cytosol"/>
    <property type="evidence" value="ECO:0007669"/>
    <property type="project" value="TreeGrafter"/>
</dbReference>
<dbReference type="Gene3D" id="3.40.50.150">
    <property type="entry name" value="Vaccinia Virus protein VP39"/>
    <property type="match status" value="1"/>
</dbReference>